<evidence type="ECO:0000313" key="2">
    <source>
        <dbReference type="EMBL" id="RSD26988.1"/>
    </source>
</evidence>
<proteinExistence type="predicted"/>
<dbReference type="InterPro" id="IPR018770">
    <property type="entry name" value="ChloroindolylP_hydrolase"/>
</dbReference>
<evidence type="ECO:0000256" key="1">
    <source>
        <dbReference type="SAM" id="Phobius"/>
    </source>
</evidence>
<reference evidence="3" key="1">
    <citation type="submission" date="2018-12" db="EMBL/GenBank/DDBJ databases">
        <title>Bacillus chawlae sp. nov., Bacillus glennii sp. nov., and Bacillus saganii sp. nov. Isolated from the Vehicle Assembly Building at Kennedy Space Center where the Viking Spacecraft were Assembled.</title>
        <authorList>
            <person name="Seuylemezian A."/>
            <person name="Vaishampayan P."/>
        </authorList>
    </citation>
    <scope>NUCLEOTIDE SEQUENCE [LARGE SCALE GENOMIC DNA]</scope>
    <source>
        <strain evidence="3">DSM 13966</strain>
    </source>
</reference>
<dbReference type="Pfam" id="PF10112">
    <property type="entry name" value="Halogen_Hydrol"/>
    <property type="match status" value="1"/>
</dbReference>
<dbReference type="EMBL" id="RSFW01000013">
    <property type="protein sequence ID" value="RSD26988.1"/>
    <property type="molecule type" value="Genomic_DNA"/>
</dbReference>
<dbReference type="AlphaFoldDB" id="A0A3R9FWT3"/>
<accession>A0A3R9FWT3</accession>
<evidence type="ECO:0000313" key="3">
    <source>
        <dbReference type="Proteomes" id="UP000279911"/>
    </source>
</evidence>
<sequence length="217" mass="25615">MNKFLLLFMQTGAAIPFSAFIWLLTFTGFDQTFWMASLYGVIAGGVMFFGLGHYLQKSFLEKHGLTKKEYKYINRNLKEANAKISRIQKSLFSIRHIRSLKQRMELVRLVKNIQRLNTREPKRFYKAERFYFSHLDSVLELSEKYAFLSSQPGKNRELEHSLNETQYTLKELTKVVEKDLNNVLSDDLDHLNFEIDVAKHSIKKLNDIPDETRRLRK</sequence>
<keyword evidence="1" id="KW-0812">Transmembrane</keyword>
<keyword evidence="1" id="KW-0472">Membrane</keyword>
<dbReference type="Proteomes" id="UP000279911">
    <property type="component" value="Unassembled WGS sequence"/>
</dbReference>
<dbReference type="STRING" id="285983.UB32_00305"/>
<organism evidence="2 3">
    <name type="scientific">Mesobacillus subterraneus</name>
    <dbReference type="NCBI Taxonomy" id="285983"/>
    <lineage>
        <taxon>Bacteria</taxon>
        <taxon>Bacillati</taxon>
        <taxon>Bacillota</taxon>
        <taxon>Bacilli</taxon>
        <taxon>Bacillales</taxon>
        <taxon>Bacillaceae</taxon>
        <taxon>Mesobacillus</taxon>
    </lineage>
</organism>
<dbReference type="RefSeq" id="WP_125479979.1">
    <property type="nucleotide sequence ID" value="NZ_RSFW01000013.1"/>
</dbReference>
<protein>
    <submittedName>
        <fullName evidence="2">Protein xpaC</fullName>
    </submittedName>
</protein>
<feature type="transmembrane region" description="Helical" evidence="1">
    <location>
        <begin position="33"/>
        <end position="55"/>
    </location>
</feature>
<name>A0A3R9FWT3_9BACI</name>
<comment type="caution">
    <text evidence="2">The sequence shown here is derived from an EMBL/GenBank/DDBJ whole genome shotgun (WGS) entry which is preliminary data.</text>
</comment>
<gene>
    <name evidence="2" type="ORF">EJA10_10590</name>
</gene>
<dbReference type="OrthoDB" id="2081028at2"/>
<keyword evidence="1" id="KW-1133">Transmembrane helix</keyword>